<dbReference type="RefSeq" id="WP_117642317.1">
    <property type="nucleotide sequence ID" value="NZ_JAQCXN010000024.1"/>
</dbReference>
<dbReference type="GO" id="GO:0016740">
    <property type="term" value="F:transferase activity"/>
    <property type="evidence" value="ECO:0007669"/>
    <property type="project" value="UniProtKB-KW"/>
</dbReference>
<evidence type="ECO:0000256" key="1">
    <source>
        <dbReference type="ARBA" id="ARBA00023235"/>
    </source>
</evidence>
<dbReference type="Proteomes" id="UP000260790">
    <property type="component" value="Unassembled WGS sequence"/>
</dbReference>
<gene>
    <name evidence="2" type="ORF">DXD09_02070</name>
</gene>
<keyword evidence="1" id="KW-0413">Isomerase</keyword>
<dbReference type="GO" id="GO:0004106">
    <property type="term" value="F:chorismate mutase activity"/>
    <property type="evidence" value="ECO:0007669"/>
    <property type="project" value="InterPro"/>
</dbReference>
<dbReference type="AlphaFoldDB" id="A0A3E4MG83"/>
<dbReference type="GO" id="GO:0046417">
    <property type="term" value="P:chorismate metabolic process"/>
    <property type="evidence" value="ECO:0007669"/>
    <property type="project" value="InterPro"/>
</dbReference>
<proteinExistence type="predicted"/>
<evidence type="ECO:0000313" key="3">
    <source>
        <dbReference type="Proteomes" id="UP000260790"/>
    </source>
</evidence>
<dbReference type="GO" id="GO:0009697">
    <property type="term" value="P:salicylic acid biosynthetic process"/>
    <property type="evidence" value="ECO:0007669"/>
    <property type="project" value="TreeGrafter"/>
</dbReference>
<dbReference type="InterPro" id="IPR002701">
    <property type="entry name" value="CM_II_prokaryot"/>
</dbReference>
<evidence type="ECO:0000313" key="2">
    <source>
        <dbReference type="EMBL" id="RGK48526.1"/>
    </source>
</evidence>
<name>A0A3E4MG83_9LACO</name>
<protein>
    <submittedName>
        <fullName evidence="2">Maltose acetyltransferase</fullName>
    </submittedName>
</protein>
<organism evidence="2 3">
    <name type="scientific">Ligilactobacillus ruminis</name>
    <dbReference type="NCBI Taxonomy" id="1623"/>
    <lineage>
        <taxon>Bacteria</taxon>
        <taxon>Bacillati</taxon>
        <taxon>Bacillota</taxon>
        <taxon>Bacilli</taxon>
        <taxon>Lactobacillales</taxon>
        <taxon>Lactobacillaceae</taxon>
        <taxon>Ligilactobacillus</taxon>
    </lineage>
</organism>
<dbReference type="InterPro" id="IPR036263">
    <property type="entry name" value="Chorismate_II_sf"/>
</dbReference>
<sequence length="92" mass="10537">MSDKLEKARLKVTEADEQIVPLLVKRLAAVEEIGRIKQEEGIGVKDSGREKKVLEKVAELAGHENAEYVQQIYKEIMAQACRFQQKQKEEIK</sequence>
<dbReference type="EMBL" id="QSQR01000001">
    <property type="protein sequence ID" value="RGK48526.1"/>
    <property type="molecule type" value="Genomic_DNA"/>
</dbReference>
<dbReference type="InterPro" id="IPR036979">
    <property type="entry name" value="CM_dom_sf"/>
</dbReference>
<dbReference type="Gene3D" id="1.20.59.10">
    <property type="entry name" value="Chorismate mutase"/>
    <property type="match status" value="1"/>
</dbReference>
<accession>A0A3E4MG83</accession>
<reference evidence="2 3" key="1">
    <citation type="submission" date="2018-08" db="EMBL/GenBank/DDBJ databases">
        <title>A genome reference for cultivated species of the human gut microbiota.</title>
        <authorList>
            <person name="Zou Y."/>
            <person name="Xue W."/>
            <person name="Luo G."/>
        </authorList>
    </citation>
    <scope>NUCLEOTIDE SEQUENCE [LARGE SCALE GENOMIC DNA]</scope>
    <source>
        <strain evidence="2 3">TF10-9AT</strain>
    </source>
</reference>
<dbReference type="PROSITE" id="PS51168">
    <property type="entry name" value="CHORISMATE_MUT_2"/>
    <property type="match status" value="1"/>
</dbReference>
<dbReference type="SMART" id="SM00830">
    <property type="entry name" value="CM_2"/>
    <property type="match status" value="1"/>
</dbReference>
<keyword evidence="2" id="KW-0808">Transferase</keyword>
<dbReference type="SUPFAM" id="SSF48600">
    <property type="entry name" value="Chorismate mutase II"/>
    <property type="match status" value="1"/>
</dbReference>
<dbReference type="Pfam" id="PF01817">
    <property type="entry name" value="CM_2"/>
    <property type="match status" value="1"/>
</dbReference>
<dbReference type="PANTHER" id="PTHR38041:SF1">
    <property type="entry name" value="CHORISMATE MUTASE"/>
    <property type="match status" value="1"/>
</dbReference>
<dbReference type="InterPro" id="IPR051331">
    <property type="entry name" value="Chorismate_mutase-related"/>
</dbReference>
<comment type="caution">
    <text evidence="2">The sequence shown here is derived from an EMBL/GenBank/DDBJ whole genome shotgun (WGS) entry which is preliminary data.</text>
</comment>
<dbReference type="PANTHER" id="PTHR38041">
    <property type="entry name" value="CHORISMATE MUTASE"/>
    <property type="match status" value="1"/>
</dbReference>